<dbReference type="GeneID" id="85007847"/>
<protein>
    <submittedName>
        <fullName evidence="7">Transcriptional regulator, MerR family</fullName>
    </submittedName>
</protein>
<dbReference type="InterPro" id="IPR000551">
    <property type="entry name" value="MerR-type_HTH_dom"/>
</dbReference>
<dbReference type="HOGENOM" id="CLU_065103_0_0_11"/>
<evidence type="ECO:0000313" key="8">
    <source>
        <dbReference type="Proteomes" id="UP000006001"/>
    </source>
</evidence>
<dbReference type="Pfam" id="PF13411">
    <property type="entry name" value="MerR_1"/>
    <property type="match status" value="1"/>
</dbReference>
<keyword evidence="4" id="KW-0804">Transcription</keyword>
<sequence>MEECSIGRMAELNGISERALRIYHEKGILKPARIDQETGYRYYSCEQSATIDMIHHLRSLDFSLDDIAHLVHQRDRSLWETSLRERIDDVQEEIDRLTLAQKSAEMMLKNYSILADHPICDHVILEHIEERTALFFEVLHPGAGVLDGDADRVIQDWEINLRLTKRHLKESGFPVWLFALVGGHIKKESLLDGSFSVDKSFILIPSAGLPGSYRGKLETIPENTYMTMYRNSYKTPEGENSEYQGIIEMLDFAEKNDLEIVGDYFGEIIADTPAFLYEGREMFYKLQIPVRSRTA</sequence>
<organism evidence="7 8">
    <name type="scientific">Slackia exigua (strain ATCC 700122 / DSM 15923 / CIP 105133 / JCM 11022 / KCTC 5966 / S-7)</name>
    <dbReference type="NCBI Taxonomy" id="649764"/>
    <lineage>
        <taxon>Bacteria</taxon>
        <taxon>Bacillati</taxon>
        <taxon>Actinomycetota</taxon>
        <taxon>Coriobacteriia</taxon>
        <taxon>Eggerthellales</taxon>
        <taxon>Eggerthellaceae</taxon>
        <taxon>Slackia</taxon>
    </lineage>
</organism>
<dbReference type="AlphaFoldDB" id="D0WHM9"/>
<keyword evidence="5" id="KW-0175">Coiled coil</keyword>
<evidence type="ECO:0000256" key="1">
    <source>
        <dbReference type="ARBA" id="ARBA00022491"/>
    </source>
</evidence>
<dbReference type="RefSeq" id="WP_006362599.1">
    <property type="nucleotide sequence ID" value="NZ_GG700630.1"/>
</dbReference>
<dbReference type="PANTHER" id="PTHR30204:SF69">
    <property type="entry name" value="MERR-FAMILY TRANSCRIPTIONAL REGULATOR"/>
    <property type="match status" value="1"/>
</dbReference>
<dbReference type="EMBL" id="ACUX02000008">
    <property type="protein sequence ID" value="EEZ60972.1"/>
    <property type="molecule type" value="Genomic_DNA"/>
</dbReference>
<reference evidence="7" key="1">
    <citation type="submission" date="2009-10" db="EMBL/GenBank/DDBJ databases">
        <authorList>
            <person name="Weinstock G."/>
            <person name="Sodergren E."/>
            <person name="Clifton S."/>
            <person name="Fulton L."/>
            <person name="Fulton B."/>
            <person name="Courtney L."/>
            <person name="Fronick C."/>
            <person name="Harrison M."/>
            <person name="Strong C."/>
            <person name="Farmer C."/>
            <person name="Delahaunty K."/>
            <person name="Markovic C."/>
            <person name="Hall O."/>
            <person name="Minx P."/>
            <person name="Tomlinson C."/>
            <person name="Mitreva M."/>
            <person name="Nelson J."/>
            <person name="Hou S."/>
            <person name="Wollam A."/>
            <person name="Pepin K.H."/>
            <person name="Johnson M."/>
            <person name="Bhonagiri V."/>
            <person name="Nash W.E."/>
            <person name="Warren W."/>
            <person name="Chinwalla A."/>
            <person name="Mardis E.R."/>
            <person name="Wilson R.K."/>
        </authorList>
    </citation>
    <scope>NUCLEOTIDE SEQUENCE [LARGE SCALE GENOMIC DNA]</scope>
    <source>
        <strain evidence="7">ATCC 700122</strain>
    </source>
</reference>
<dbReference type="CDD" id="cd01107">
    <property type="entry name" value="HTH_BmrR"/>
    <property type="match status" value="1"/>
</dbReference>
<dbReference type="Proteomes" id="UP000006001">
    <property type="component" value="Unassembled WGS sequence"/>
</dbReference>
<dbReference type="Gene3D" id="1.10.1660.10">
    <property type="match status" value="1"/>
</dbReference>
<dbReference type="GO" id="GO:0003677">
    <property type="term" value="F:DNA binding"/>
    <property type="evidence" value="ECO:0007669"/>
    <property type="project" value="UniProtKB-KW"/>
</dbReference>
<dbReference type="SMART" id="SM00422">
    <property type="entry name" value="HTH_MERR"/>
    <property type="match status" value="1"/>
</dbReference>
<feature type="domain" description="HTH merR-type" evidence="6">
    <location>
        <begin position="5"/>
        <end position="73"/>
    </location>
</feature>
<dbReference type="SUPFAM" id="SSF46955">
    <property type="entry name" value="Putative DNA-binding domain"/>
    <property type="match status" value="1"/>
</dbReference>
<evidence type="ECO:0000313" key="7">
    <source>
        <dbReference type="EMBL" id="EEZ60972.1"/>
    </source>
</evidence>
<dbReference type="eggNOG" id="COG0789">
    <property type="taxonomic scope" value="Bacteria"/>
</dbReference>
<comment type="caution">
    <text evidence="7">The sequence shown here is derived from an EMBL/GenBank/DDBJ whole genome shotgun (WGS) entry which is preliminary data.</text>
</comment>
<keyword evidence="3" id="KW-0238">DNA-binding</keyword>
<dbReference type="InterPro" id="IPR009061">
    <property type="entry name" value="DNA-bd_dom_put_sf"/>
</dbReference>
<gene>
    <name evidence="7" type="ORF">HMPREF0762_01347</name>
</gene>
<evidence type="ECO:0000256" key="5">
    <source>
        <dbReference type="SAM" id="Coils"/>
    </source>
</evidence>
<dbReference type="GO" id="GO:0003700">
    <property type="term" value="F:DNA-binding transcription factor activity"/>
    <property type="evidence" value="ECO:0007669"/>
    <property type="project" value="InterPro"/>
</dbReference>
<evidence type="ECO:0000256" key="4">
    <source>
        <dbReference type="ARBA" id="ARBA00023163"/>
    </source>
</evidence>
<dbReference type="InterPro" id="IPR047057">
    <property type="entry name" value="MerR_fam"/>
</dbReference>
<name>D0WHM9_SLAES</name>
<proteinExistence type="predicted"/>
<evidence type="ECO:0000259" key="6">
    <source>
        <dbReference type="PROSITE" id="PS50937"/>
    </source>
</evidence>
<dbReference type="OrthoDB" id="9809391at2"/>
<dbReference type="STRING" id="649764.HMPREF0762_01347"/>
<evidence type="ECO:0000256" key="2">
    <source>
        <dbReference type="ARBA" id="ARBA00023015"/>
    </source>
</evidence>
<dbReference type="PANTHER" id="PTHR30204">
    <property type="entry name" value="REDOX-CYCLING DRUG-SENSING TRANSCRIPTIONAL ACTIVATOR SOXR"/>
    <property type="match status" value="1"/>
</dbReference>
<keyword evidence="2" id="KW-0805">Transcription regulation</keyword>
<keyword evidence="1" id="KW-0678">Repressor</keyword>
<keyword evidence="8" id="KW-1185">Reference proteome</keyword>
<accession>D0WHM9</accession>
<feature type="coiled-coil region" evidence="5">
    <location>
        <begin position="80"/>
        <end position="107"/>
    </location>
</feature>
<dbReference type="PROSITE" id="PS50937">
    <property type="entry name" value="HTH_MERR_2"/>
    <property type="match status" value="1"/>
</dbReference>
<evidence type="ECO:0000256" key="3">
    <source>
        <dbReference type="ARBA" id="ARBA00023125"/>
    </source>
</evidence>